<evidence type="ECO:0000256" key="2">
    <source>
        <dbReference type="ARBA" id="ARBA00022723"/>
    </source>
</evidence>
<evidence type="ECO:0000259" key="6">
    <source>
        <dbReference type="Pfam" id="PF05699"/>
    </source>
</evidence>
<keyword evidence="8" id="KW-1185">Reference proteome</keyword>
<evidence type="ECO:0000256" key="4">
    <source>
        <dbReference type="ARBA" id="ARBA00022833"/>
    </source>
</evidence>
<dbReference type="InterPro" id="IPR012337">
    <property type="entry name" value="RNaseH-like_sf"/>
</dbReference>
<proteinExistence type="predicted"/>
<dbReference type="Pfam" id="PF05699">
    <property type="entry name" value="Dimer_Tnp_hAT"/>
    <property type="match status" value="1"/>
</dbReference>
<dbReference type="SUPFAM" id="SSF53098">
    <property type="entry name" value="Ribonuclease H-like"/>
    <property type="match status" value="1"/>
</dbReference>
<feature type="domain" description="HAT C-terminal dimerisation" evidence="6">
    <location>
        <begin position="96"/>
        <end position="174"/>
    </location>
</feature>
<evidence type="ECO:0000313" key="7">
    <source>
        <dbReference type="EMBL" id="WAR28871.1"/>
    </source>
</evidence>
<keyword evidence="2" id="KW-0479">Metal-binding</keyword>
<gene>
    <name evidence="7" type="ORF">MAR_014575</name>
</gene>
<dbReference type="InterPro" id="IPR008906">
    <property type="entry name" value="HATC_C_dom"/>
</dbReference>
<reference evidence="7" key="1">
    <citation type="submission" date="2022-11" db="EMBL/GenBank/DDBJ databases">
        <title>Centuries of genome instability and evolution in soft-shell clam transmissible cancer (bioRxiv).</title>
        <authorList>
            <person name="Hart S.F.M."/>
            <person name="Yonemitsu M.A."/>
            <person name="Giersch R.M."/>
            <person name="Beal B.F."/>
            <person name="Arriagada G."/>
            <person name="Davis B.W."/>
            <person name="Ostrander E.A."/>
            <person name="Goff S.P."/>
            <person name="Metzger M.J."/>
        </authorList>
    </citation>
    <scope>NUCLEOTIDE SEQUENCE</scope>
    <source>
        <strain evidence="7">MELC-2E11</strain>
        <tissue evidence="7">Siphon/mantle</tissue>
    </source>
</reference>
<name>A0ABY7GCD5_MYAAR</name>
<organism evidence="7 8">
    <name type="scientific">Mya arenaria</name>
    <name type="common">Soft-shell clam</name>
    <dbReference type="NCBI Taxonomy" id="6604"/>
    <lineage>
        <taxon>Eukaryota</taxon>
        <taxon>Metazoa</taxon>
        <taxon>Spiralia</taxon>
        <taxon>Lophotrochozoa</taxon>
        <taxon>Mollusca</taxon>
        <taxon>Bivalvia</taxon>
        <taxon>Autobranchia</taxon>
        <taxon>Heteroconchia</taxon>
        <taxon>Euheterodonta</taxon>
        <taxon>Imparidentia</taxon>
        <taxon>Neoheterodontei</taxon>
        <taxon>Myida</taxon>
        <taxon>Myoidea</taxon>
        <taxon>Myidae</taxon>
        <taxon>Mya</taxon>
    </lineage>
</organism>
<dbReference type="Proteomes" id="UP001164746">
    <property type="component" value="Chromosome 15"/>
</dbReference>
<comment type="subcellular location">
    <subcellularLocation>
        <location evidence="1">Nucleus</location>
    </subcellularLocation>
</comment>
<dbReference type="PANTHER" id="PTHR46481">
    <property type="entry name" value="ZINC FINGER BED DOMAIN-CONTAINING PROTEIN 4"/>
    <property type="match status" value="1"/>
</dbReference>
<evidence type="ECO:0000256" key="1">
    <source>
        <dbReference type="ARBA" id="ARBA00004123"/>
    </source>
</evidence>
<accession>A0ABY7GCD5</accession>
<evidence type="ECO:0000313" key="8">
    <source>
        <dbReference type="Proteomes" id="UP001164746"/>
    </source>
</evidence>
<dbReference type="PANTHER" id="PTHR46481:SF10">
    <property type="entry name" value="ZINC FINGER BED DOMAIN-CONTAINING PROTEIN 39"/>
    <property type="match status" value="1"/>
</dbReference>
<keyword evidence="4" id="KW-0862">Zinc</keyword>
<dbReference type="EMBL" id="CP111026">
    <property type="protein sequence ID" value="WAR28871.1"/>
    <property type="molecule type" value="Genomic_DNA"/>
</dbReference>
<sequence>MADISDVLTVFTKVTTFMSEEKKVSVSSVDSTTVSNVKAVISSELSRRFQPTAAETASSLPIMASLLDPRYKRLPFLTPQLRLAAESALESRCDDELKDYLVEKCVDVSPLTWWKDNESKYPRIAVVAKQILCIPATSVPSERVFSTASILVSKLRNRLSPSLVDNIIFLNKNIVPEFEVLDE</sequence>
<evidence type="ECO:0000256" key="5">
    <source>
        <dbReference type="ARBA" id="ARBA00023242"/>
    </source>
</evidence>
<keyword evidence="3" id="KW-0863">Zinc-finger</keyword>
<protein>
    <submittedName>
        <fullName evidence="7">ZBED1-like protein</fullName>
    </submittedName>
</protein>
<evidence type="ECO:0000256" key="3">
    <source>
        <dbReference type="ARBA" id="ARBA00022771"/>
    </source>
</evidence>
<keyword evidence="5" id="KW-0539">Nucleus</keyword>
<dbReference type="InterPro" id="IPR052035">
    <property type="entry name" value="ZnF_BED_domain_contain"/>
</dbReference>